<keyword evidence="2" id="KW-1185">Reference proteome</keyword>
<dbReference type="PANTHER" id="PTHR33351:SF1">
    <property type="entry name" value="IG-LIKE DOMAIN-CONTAINING PROTEIN-RELATED"/>
    <property type="match status" value="1"/>
</dbReference>
<evidence type="ECO:0000313" key="3">
    <source>
        <dbReference type="WBParaSite" id="Pan_g1955.t1"/>
    </source>
</evidence>
<reference evidence="2" key="1">
    <citation type="journal article" date="2013" name="Genetics">
        <title>The draft genome and transcriptome of Panagrellus redivivus are shaped by the harsh demands of a free-living lifestyle.</title>
        <authorList>
            <person name="Srinivasan J."/>
            <person name="Dillman A.R."/>
            <person name="Macchietto M.G."/>
            <person name="Heikkinen L."/>
            <person name="Lakso M."/>
            <person name="Fracchia K.M."/>
            <person name="Antoshechkin I."/>
            <person name="Mortazavi A."/>
            <person name="Wong G."/>
            <person name="Sternberg P.W."/>
        </authorList>
    </citation>
    <scope>NUCLEOTIDE SEQUENCE [LARGE SCALE GENOMIC DNA]</scope>
    <source>
        <strain evidence="2">MT8872</strain>
    </source>
</reference>
<dbReference type="InterPro" id="IPR008999">
    <property type="entry name" value="Actin-crosslinking"/>
</dbReference>
<dbReference type="Proteomes" id="UP000492821">
    <property type="component" value="Unassembled WGS sequence"/>
</dbReference>
<dbReference type="AlphaFoldDB" id="A0A7E4VEP9"/>
<dbReference type="SUPFAM" id="SSF50405">
    <property type="entry name" value="Actin-crosslinking proteins"/>
    <property type="match status" value="1"/>
</dbReference>
<organism evidence="2 3">
    <name type="scientific">Panagrellus redivivus</name>
    <name type="common">Microworm</name>
    <dbReference type="NCBI Taxonomy" id="6233"/>
    <lineage>
        <taxon>Eukaryota</taxon>
        <taxon>Metazoa</taxon>
        <taxon>Ecdysozoa</taxon>
        <taxon>Nematoda</taxon>
        <taxon>Chromadorea</taxon>
        <taxon>Rhabditida</taxon>
        <taxon>Tylenchina</taxon>
        <taxon>Panagrolaimomorpha</taxon>
        <taxon>Panagrolaimoidea</taxon>
        <taxon>Panagrolaimidae</taxon>
        <taxon>Panagrellus</taxon>
    </lineage>
</organism>
<protein>
    <submittedName>
        <fullName evidence="3">Eukaryotic translation initiation factor 2A</fullName>
    </submittedName>
</protein>
<reference evidence="3" key="2">
    <citation type="submission" date="2020-10" db="UniProtKB">
        <authorList>
            <consortium name="WormBaseParasite"/>
        </authorList>
    </citation>
    <scope>IDENTIFICATION</scope>
</reference>
<name>A0A7E4VEP9_PANRE</name>
<dbReference type="InterPro" id="IPR052883">
    <property type="entry name" value="Hisactophilin"/>
</dbReference>
<dbReference type="PANTHER" id="PTHR33351">
    <property type="entry name" value="HISACTOPHILIN-1-RELATED"/>
    <property type="match status" value="1"/>
</dbReference>
<dbReference type="GO" id="GO:0015629">
    <property type="term" value="C:actin cytoskeleton"/>
    <property type="evidence" value="ECO:0007669"/>
    <property type="project" value="TreeGrafter"/>
</dbReference>
<feature type="region of interest" description="Disordered" evidence="1">
    <location>
        <begin position="1"/>
        <end position="25"/>
    </location>
</feature>
<dbReference type="CDD" id="cd00257">
    <property type="entry name" value="beta-trefoil_FSCN-like"/>
    <property type="match status" value="1"/>
</dbReference>
<accession>A0A7E4VEP9</accession>
<evidence type="ECO:0000313" key="2">
    <source>
        <dbReference type="Proteomes" id="UP000492821"/>
    </source>
</evidence>
<sequence length="188" mass="21545">MSNPDTAPPRKRLHIDNEQQENELSNDFHDVELRQIHVQSQVKPAKIASTVSEEKQPNFRQLSAEAGGHRRLKSIHGTFLRALEESVVLAPAPATKSDNWYVEDWNGKVVFKTYNEPGRFLNAFPDGSVDYTYTLPKMLEQWVPYCNDDGTWSFQSHHGQWLSAGADGRVCTVKEKGASEDFWLLWWN</sequence>
<proteinExistence type="predicted"/>
<evidence type="ECO:0000256" key="1">
    <source>
        <dbReference type="SAM" id="MobiDB-lite"/>
    </source>
</evidence>
<dbReference type="Gene3D" id="2.80.10.50">
    <property type="match status" value="1"/>
</dbReference>
<dbReference type="GO" id="GO:0030041">
    <property type="term" value="P:actin filament polymerization"/>
    <property type="evidence" value="ECO:0007669"/>
    <property type="project" value="TreeGrafter"/>
</dbReference>
<dbReference type="WBParaSite" id="Pan_g1955.t1">
    <property type="protein sequence ID" value="Pan_g1955.t1"/>
    <property type="gene ID" value="Pan_g1955"/>
</dbReference>
<dbReference type="GO" id="GO:0051015">
    <property type="term" value="F:actin filament binding"/>
    <property type="evidence" value="ECO:0007669"/>
    <property type="project" value="TreeGrafter"/>
</dbReference>